<sequence>MESLNSPTLCSPGSFPGFHQDGMMQRARALKGKPSANCRRKREFISDEKKDASYWEKRRKNNEAAKRSREKRRFNDLVLENRVMALNEENVRLKTELLQLKLRFGLISTAAFMEKSQQLSAASANAMAHFYESSDGSMYSGSSLSRAHHSEDSSETEQSSRDSGSVSAAKYSSRGSLSDMSDGSSRDSPMPQTLGEAQAVSRAYGEAPSQHHPEPKTPVARGVILFSANGFTAVAAPQPLLPEREERAGGRGAGEAPKSPCMEQEGHSQREELPPHPGYCTKPPSYSTPSGYLEGDLPQVEHMRKAQAPQSPFEGYSSEESGEERSWGGSPVPYPGPLDAHPDVRTAALPHKLRLKCRAHSSGVQELFPGPSTVPAGCCQEAPVAPDWAGDRPEEMSALVRQALLLNEQPATGGALERLLCRGSGVHSDNSVPKDLVSRWEEGCHDDGPRAT</sequence>
<evidence type="ECO:0000256" key="3">
    <source>
        <dbReference type="ARBA" id="ARBA00023125"/>
    </source>
</evidence>
<evidence type="ECO:0000256" key="2">
    <source>
        <dbReference type="ARBA" id="ARBA00023015"/>
    </source>
</evidence>
<dbReference type="GeneID" id="114587861"/>
<dbReference type="AlphaFoldDB" id="A0A670KJ81"/>
<dbReference type="GO" id="GO:0003700">
    <property type="term" value="F:DNA-binding transcription factor activity"/>
    <property type="evidence" value="ECO:0007669"/>
    <property type="project" value="InterPro"/>
</dbReference>
<feature type="domain" description="BZIP" evidence="7">
    <location>
        <begin position="51"/>
        <end position="101"/>
    </location>
</feature>
<keyword evidence="5" id="KW-0539">Nucleus</keyword>
<feature type="region of interest" description="Disordered" evidence="6">
    <location>
        <begin position="138"/>
        <end position="221"/>
    </location>
</feature>
<dbReference type="SUPFAM" id="SSF57959">
    <property type="entry name" value="Leucine zipper domain"/>
    <property type="match status" value="1"/>
</dbReference>
<feature type="compositionally biased region" description="Polar residues" evidence="6">
    <location>
        <begin position="1"/>
        <end position="11"/>
    </location>
</feature>
<dbReference type="CDD" id="cd14694">
    <property type="entry name" value="bZIP_NFIL3"/>
    <property type="match status" value="1"/>
</dbReference>
<feature type="compositionally biased region" description="Basic and acidic residues" evidence="6">
    <location>
        <begin position="264"/>
        <end position="274"/>
    </location>
</feature>
<reference evidence="8" key="2">
    <citation type="submission" date="2025-08" db="UniProtKB">
        <authorList>
            <consortium name="Ensembl"/>
        </authorList>
    </citation>
    <scope>IDENTIFICATION</scope>
</reference>
<gene>
    <name evidence="8" type="primary">LOC114587861</name>
</gene>
<dbReference type="RefSeq" id="XP_028568526.1">
    <property type="nucleotide sequence ID" value="XM_028712693.1"/>
</dbReference>
<keyword evidence="9" id="KW-1185">Reference proteome</keyword>
<dbReference type="OrthoDB" id="6151507at2759"/>
<dbReference type="PANTHER" id="PTHR15284:SF4">
    <property type="entry name" value="E4 BINDING PROTEIN 4-2"/>
    <property type="match status" value="1"/>
</dbReference>
<dbReference type="GeneTree" id="ENSGT00940000164623"/>
<reference evidence="8 9" key="1">
    <citation type="journal article" date="2019" name="Proc. Natl. Acad. Sci. U.S.A.">
        <title>Regulatory changes in pterin and carotenoid genes underlie balanced color polymorphisms in the wall lizard.</title>
        <authorList>
            <person name="Andrade P."/>
            <person name="Pinho C."/>
            <person name="Perez I de Lanuza G."/>
            <person name="Afonso S."/>
            <person name="Brejcha J."/>
            <person name="Rubin C.J."/>
            <person name="Wallerman O."/>
            <person name="Pereira P."/>
            <person name="Sabatino S.J."/>
            <person name="Bellati A."/>
            <person name="Pellitteri-Rosa D."/>
            <person name="Bosakova Z."/>
            <person name="Bunikis I."/>
            <person name="Carretero M.A."/>
            <person name="Feiner N."/>
            <person name="Marsik P."/>
            <person name="Pauperio F."/>
            <person name="Salvi D."/>
            <person name="Soler L."/>
            <person name="While G.M."/>
            <person name="Uller T."/>
            <person name="Font E."/>
            <person name="Andersson L."/>
            <person name="Carneiro M."/>
        </authorList>
    </citation>
    <scope>NUCLEOTIDE SEQUENCE</scope>
</reference>
<evidence type="ECO:0000256" key="6">
    <source>
        <dbReference type="SAM" id="MobiDB-lite"/>
    </source>
</evidence>
<evidence type="ECO:0000313" key="9">
    <source>
        <dbReference type="Proteomes" id="UP000472272"/>
    </source>
</evidence>
<dbReference type="Ensembl" id="ENSPMRT00000039326.1">
    <property type="protein sequence ID" value="ENSPMRP00000037141.1"/>
    <property type="gene ID" value="ENSPMRG00000023902.1"/>
</dbReference>
<dbReference type="PROSITE" id="PS50217">
    <property type="entry name" value="BZIP"/>
    <property type="match status" value="1"/>
</dbReference>
<evidence type="ECO:0000313" key="8">
    <source>
        <dbReference type="Ensembl" id="ENSPMRP00000037141.1"/>
    </source>
</evidence>
<dbReference type="InterPro" id="IPR046347">
    <property type="entry name" value="bZIP_sf"/>
</dbReference>
<protein>
    <submittedName>
        <fullName evidence="8">Nuclear factor interleukin-3-regulated protein-like</fullName>
    </submittedName>
</protein>
<dbReference type="InterPro" id="IPR047229">
    <property type="entry name" value="NFIL3-like"/>
</dbReference>
<dbReference type="OMA" id="ANAMAHF"/>
<dbReference type="GO" id="GO:0003677">
    <property type="term" value="F:DNA binding"/>
    <property type="evidence" value="ECO:0007669"/>
    <property type="project" value="UniProtKB-KW"/>
</dbReference>
<evidence type="ECO:0000256" key="4">
    <source>
        <dbReference type="ARBA" id="ARBA00023163"/>
    </source>
</evidence>
<dbReference type="PROSITE" id="PS00036">
    <property type="entry name" value="BZIP_BASIC"/>
    <property type="match status" value="1"/>
</dbReference>
<keyword evidence="4" id="KW-0804">Transcription</keyword>
<evidence type="ECO:0000259" key="7">
    <source>
        <dbReference type="PROSITE" id="PS50217"/>
    </source>
</evidence>
<dbReference type="InterPro" id="IPR047106">
    <property type="entry name" value="NFIL3-like_bZIP"/>
</dbReference>
<name>A0A670KJ81_PODMU</name>
<feature type="region of interest" description="Disordered" evidence="6">
    <location>
        <begin position="1"/>
        <end position="20"/>
    </location>
</feature>
<evidence type="ECO:0000256" key="5">
    <source>
        <dbReference type="ARBA" id="ARBA00023242"/>
    </source>
</evidence>
<dbReference type="GO" id="GO:0005634">
    <property type="term" value="C:nucleus"/>
    <property type="evidence" value="ECO:0007669"/>
    <property type="project" value="TreeGrafter"/>
</dbReference>
<dbReference type="KEGG" id="pmua:114587861"/>
<keyword evidence="3" id="KW-0238">DNA-binding</keyword>
<dbReference type="PANTHER" id="PTHR15284">
    <property type="entry name" value="NUCLEAR FACTOR INTERLEUKIN-3-REGULATED PROTEIN"/>
    <property type="match status" value="1"/>
</dbReference>
<dbReference type="Pfam" id="PF07716">
    <property type="entry name" value="bZIP_2"/>
    <property type="match status" value="1"/>
</dbReference>
<dbReference type="InterPro" id="IPR004827">
    <property type="entry name" value="bZIP"/>
</dbReference>
<dbReference type="SMART" id="SM00338">
    <property type="entry name" value="BRLZ"/>
    <property type="match status" value="1"/>
</dbReference>
<evidence type="ECO:0000256" key="1">
    <source>
        <dbReference type="ARBA" id="ARBA00006079"/>
    </source>
</evidence>
<comment type="similarity">
    <text evidence="1">Belongs to the bZIP family. NFIL3 subfamily.</text>
</comment>
<dbReference type="Gene3D" id="1.20.5.170">
    <property type="match status" value="1"/>
</dbReference>
<feature type="region of interest" description="Disordered" evidence="6">
    <location>
        <begin position="234"/>
        <end position="343"/>
    </location>
</feature>
<dbReference type="Proteomes" id="UP000472272">
    <property type="component" value="Chromosome 17"/>
</dbReference>
<dbReference type="FunFam" id="1.20.5.170:FF:000025">
    <property type="entry name" value="nuclear factor interleukin-3-regulated protein-like"/>
    <property type="match status" value="1"/>
</dbReference>
<proteinExistence type="inferred from homology"/>
<keyword evidence="2" id="KW-0805">Transcription regulation</keyword>
<accession>A0A670KJ81</accession>
<dbReference type="GO" id="GO:0007623">
    <property type="term" value="P:circadian rhythm"/>
    <property type="evidence" value="ECO:0007669"/>
    <property type="project" value="TreeGrafter"/>
</dbReference>
<reference evidence="8" key="3">
    <citation type="submission" date="2025-09" db="UniProtKB">
        <authorList>
            <consortium name="Ensembl"/>
        </authorList>
    </citation>
    <scope>IDENTIFICATION</scope>
</reference>
<feature type="compositionally biased region" description="Polar residues" evidence="6">
    <location>
        <begin position="173"/>
        <end position="191"/>
    </location>
</feature>
<organism evidence="8 9">
    <name type="scientific">Podarcis muralis</name>
    <name type="common">Wall lizard</name>
    <name type="synonym">Lacerta muralis</name>
    <dbReference type="NCBI Taxonomy" id="64176"/>
    <lineage>
        <taxon>Eukaryota</taxon>
        <taxon>Metazoa</taxon>
        <taxon>Chordata</taxon>
        <taxon>Craniata</taxon>
        <taxon>Vertebrata</taxon>
        <taxon>Euteleostomi</taxon>
        <taxon>Lepidosauria</taxon>
        <taxon>Squamata</taxon>
        <taxon>Bifurcata</taxon>
        <taxon>Unidentata</taxon>
        <taxon>Episquamata</taxon>
        <taxon>Laterata</taxon>
        <taxon>Lacertibaenia</taxon>
        <taxon>Lacertidae</taxon>
        <taxon>Podarcis</taxon>
    </lineage>
</organism>